<protein>
    <submittedName>
        <fullName evidence="2">Uncharacterized protein</fullName>
    </submittedName>
</protein>
<comment type="caution">
    <text evidence="2">The sequence shown here is derived from an EMBL/GenBank/DDBJ whole genome shotgun (WGS) entry which is preliminary data.</text>
</comment>
<reference evidence="2 3" key="1">
    <citation type="submission" date="2013-09" db="EMBL/GenBank/DDBJ databases">
        <title>Corchorus capsularis genome sequencing.</title>
        <authorList>
            <person name="Alam M."/>
            <person name="Haque M.S."/>
            <person name="Islam M.S."/>
            <person name="Emdad E.M."/>
            <person name="Islam M.M."/>
            <person name="Ahmed B."/>
            <person name="Halim A."/>
            <person name="Hossen Q.M.M."/>
            <person name="Hossain M.Z."/>
            <person name="Ahmed R."/>
            <person name="Khan M.M."/>
            <person name="Islam R."/>
            <person name="Rashid M.M."/>
            <person name="Khan S.A."/>
            <person name="Rahman M.S."/>
            <person name="Alam M."/>
        </authorList>
    </citation>
    <scope>NUCLEOTIDE SEQUENCE [LARGE SCALE GENOMIC DNA]</scope>
    <source>
        <strain evidence="3">cv. CVL-1</strain>
        <tissue evidence="2">Whole seedling</tissue>
    </source>
</reference>
<keyword evidence="1" id="KW-1133">Transmembrane helix</keyword>
<accession>A0A1R3JDK9</accession>
<sequence>MAVMIMVVKVELMCINPNQEIVLIMEMWVLAIYLMIMRVQGMDFLPHKRERNVIKVYKA</sequence>
<name>A0A1R3JDK9_COCAP</name>
<gene>
    <name evidence="2" type="ORF">CCACVL1_06726</name>
</gene>
<keyword evidence="3" id="KW-1185">Reference proteome</keyword>
<keyword evidence="1" id="KW-0812">Transmembrane</keyword>
<proteinExistence type="predicted"/>
<dbReference type="Gramene" id="OMO92910">
    <property type="protein sequence ID" value="OMO92910"/>
    <property type="gene ID" value="CCACVL1_06726"/>
</dbReference>
<dbReference type="AlphaFoldDB" id="A0A1R3JDK9"/>
<feature type="transmembrane region" description="Helical" evidence="1">
    <location>
        <begin position="20"/>
        <end position="39"/>
    </location>
</feature>
<dbReference type="Proteomes" id="UP000188268">
    <property type="component" value="Unassembled WGS sequence"/>
</dbReference>
<evidence type="ECO:0000313" key="3">
    <source>
        <dbReference type="Proteomes" id="UP000188268"/>
    </source>
</evidence>
<evidence type="ECO:0000256" key="1">
    <source>
        <dbReference type="SAM" id="Phobius"/>
    </source>
</evidence>
<keyword evidence="1" id="KW-0472">Membrane</keyword>
<dbReference type="EMBL" id="AWWV01008136">
    <property type="protein sequence ID" value="OMO92910.1"/>
    <property type="molecule type" value="Genomic_DNA"/>
</dbReference>
<evidence type="ECO:0000313" key="2">
    <source>
        <dbReference type="EMBL" id="OMO92910.1"/>
    </source>
</evidence>
<organism evidence="2 3">
    <name type="scientific">Corchorus capsularis</name>
    <name type="common">Jute</name>
    <dbReference type="NCBI Taxonomy" id="210143"/>
    <lineage>
        <taxon>Eukaryota</taxon>
        <taxon>Viridiplantae</taxon>
        <taxon>Streptophyta</taxon>
        <taxon>Embryophyta</taxon>
        <taxon>Tracheophyta</taxon>
        <taxon>Spermatophyta</taxon>
        <taxon>Magnoliopsida</taxon>
        <taxon>eudicotyledons</taxon>
        <taxon>Gunneridae</taxon>
        <taxon>Pentapetalae</taxon>
        <taxon>rosids</taxon>
        <taxon>malvids</taxon>
        <taxon>Malvales</taxon>
        <taxon>Malvaceae</taxon>
        <taxon>Grewioideae</taxon>
        <taxon>Apeibeae</taxon>
        <taxon>Corchorus</taxon>
    </lineage>
</organism>